<evidence type="ECO:0000256" key="1">
    <source>
        <dbReference type="ARBA" id="ARBA00022692"/>
    </source>
</evidence>
<feature type="region of interest" description="Disordered" evidence="3">
    <location>
        <begin position="174"/>
        <end position="203"/>
    </location>
</feature>
<dbReference type="PANTHER" id="PTHR24026">
    <property type="entry name" value="FAT ATYPICAL CADHERIN-RELATED"/>
    <property type="match status" value="1"/>
</dbReference>
<dbReference type="InterPro" id="IPR015919">
    <property type="entry name" value="Cadherin-like_sf"/>
</dbReference>
<organism evidence="5 6">
    <name type="scientific">Caerostris extrusa</name>
    <name type="common">Bark spider</name>
    <name type="synonym">Caerostris bankana</name>
    <dbReference type="NCBI Taxonomy" id="172846"/>
    <lineage>
        <taxon>Eukaryota</taxon>
        <taxon>Metazoa</taxon>
        <taxon>Ecdysozoa</taxon>
        <taxon>Arthropoda</taxon>
        <taxon>Chelicerata</taxon>
        <taxon>Arachnida</taxon>
        <taxon>Araneae</taxon>
        <taxon>Araneomorphae</taxon>
        <taxon>Entelegynae</taxon>
        <taxon>Araneoidea</taxon>
        <taxon>Araneidae</taxon>
        <taxon>Caerostris</taxon>
    </lineage>
</organism>
<dbReference type="Gene3D" id="2.60.40.60">
    <property type="entry name" value="Cadherins"/>
    <property type="match status" value="1"/>
</dbReference>
<feature type="compositionally biased region" description="Polar residues" evidence="3">
    <location>
        <begin position="244"/>
        <end position="254"/>
    </location>
</feature>
<evidence type="ECO:0000256" key="4">
    <source>
        <dbReference type="SAM" id="Phobius"/>
    </source>
</evidence>
<name>A0AAV4P322_CAEEX</name>
<reference evidence="5 6" key="1">
    <citation type="submission" date="2021-06" db="EMBL/GenBank/DDBJ databases">
        <title>Caerostris extrusa draft genome.</title>
        <authorList>
            <person name="Kono N."/>
            <person name="Arakawa K."/>
        </authorList>
    </citation>
    <scope>NUCLEOTIDE SEQUENCE [LARGE SCALE GENOMIC DNA]</scope>
</reference>
<accession>A0AAV4P322</accession>
<evidence type="ECO:0000256" key="2">
    <source>
        <dbReference type="ARBA" id="ARBA00022989"/>
    </source>
</evidence>
<feature type="transmembrane region" description="Helical" evidence="4">
    <location>
        <begin position="120"/>
        <end position="145"/>
    </location>
</feature>
<dbReference type="GO" id="GO:0005509">
    <property type="term" value="F:calcium ion binding"/>
    <property type="evidence" value="ECO:0007669"/>
    <property type="project" value="InterPro"/>
</dbReference>
<dbReference type="CDD" id="cd11304">
    <property type="entry name" value="Cadherin_repeat"/>
    <property type="match status" value="1"/>
</dbReference>
<proteinExistence type="predicted"/>
<feature type="compositionally biased region" description="Polar residues" evidence="3">
    <location>
        <begin position="174"/>
        <end position="195"/>
    </location>
</feature>
<evidence type="ECO:0000256" key="3">
    <source>
        <dbReference type="SAM" id="MobiDB-lite"/>
    </source>
</evidence>
<dbReference type="SUPFAM" id="SSF49313">
    <property type="entry name" value="Cadherin-like"/>
    <property type="match status" value="1"/>
</dbReference>
<protein>
    <recommendedName>
        <fullName evidence="7">Cadherin domain-containing protein</fullName>
    </recommendedName>
</protein>
<keyword evidence="6" id="KW-1185">Reference proteome</keyword>
<dbReference type="PANTHER" id="PTHR24026:SF126">
    <property type="entry name" value="PROTOCADHERIN FAT 4"/>
    <property type="match status" value="1"/>
</dbReference>
<dbReference type="EMBL" id="BPLR01003878">
    <property type="protein sequence ID" value="GIX89607.1"/>
    <property type="molecule type" value="Genomic_DNA"/>
</dbReference>
<keyword evidence="4" id="KW-0472">Membrane</keyword>
<dbReference type="GO" id="GO:0007155">
    <property type="term" value="P:cell adhesion"/>
    <property type="evidence" value="ECO:0007669"/>
    <property type="project" value="UniProtKB-KW"/>
</dbReference>
<dbReference type="Proteomes" id="UP001054945">
    <property type="component" value="Unassembled WGS sequence"/>
</dbReference>
<evidence type="ECO:0000313" key="5">
    <source>
        <dbReference type="EMBL" id="GIX89607.1"/>
    </source>
</evidence>
<evidence type="ECO:0008006" key="7">
    <source>
        <dbReference type="Google" id="ProtNLM"/>
    </source>
</evidence>
<dbReference type="AlphaFoldDB" id="A0AAV4P322"/>
<sequence>MNVNDNDPKFSKSQYNFIVKQQDMRVGSLVGSVEVKDGDVNDEIELNVKGTYARVFAVSRKGELRIRNLEFLNASTCHIIVFATDNGVPPRQSSVLVTVEFPEDVAQSSVFKLKRTEGSLVLMIVFGVLLGTLIIVIITLTIYILKTKQYRDRIPSVVSSGGQPMVNKMATYMSGSNLSNNNNKPQSGQNPNVVENQPGVENPVFNMADHNLQGTIHRGQLPPAPSEVSAWQGNGTLNDEHQMGNFTTKPGSGLSNGKVQNIYWPNGSIPRRVKKLSWEDEQPNRTELDPDVSVTPLGKTCNDGLNGLKQPALTVYF</sequence>
<evidence type="ECO:0000313" key="6">
    <source>
        <dbReference type="Proteomes" id="UP001054945"/>
    </source>
</evidence>
<feature type="region of interest" description="Disordered" evidence="3">
    <location>
        <begin position="215"/>
        <end position="254"/>
    </location>
</feature>
<dbReference type="GO" id="GO:0005886">
    <property type="term" value="C:plasma membrane"/>
    <property type="evidence" value="ECO:0007669"/>
    <property type="project" value="UniProtKB-SubCell"/>
</dbReference>
<gene>
    <name evidence="5" type="ORF">CEXT_201331</name>
</gene>
<comment type="caution">
    <text evidence="5">The sequence shown here is derived from an EMBL/GenBank/DDBJ whole genome shotgun (WGS) entry which is preliminary data.</text>
</comment>
<keyword evidence="1 4" id="KW-0812">Transmembrane</keyword>
<keyword evidence="2 4" id="KW-1133">Transmembrane helix</keyword>